<dbReference type="RefSeq" id="WP_379893633.1">
    <property type="nucleotide sequence ID" value="NZ_CBCSCT010000001.1"/>
</dbReference>
<evidence type="ECO:0000313" key="2">
    <source>
        <dbReference type="EMBL" id="MFC5986305.1"/>
    </source>
</evidence>
<protein>
    <submittedName>
        <fullName evidence="2">Uncharacterized protein</fullName>
    </submittedName>
</protein>
<reference evidence="3" key="1">
    <citation type="journal article" date="2019" name="Int. J. Syst. Evol. Microbiol.">
        <title>The Global Catalogue of Microorganisms (GCM) 10K type strain sequencing project: providing services to taxonomists for standard genome sequencing and annotation.</title>
        <authorList>
            <consortium name="The Broad Institute Genomics Platform"/>
            <consortium name="The Broad Institute Genome Sequencing Center for Infectious Disease"/>
            <person name="Wu L."/>
            <person name="Ma J."/>
        </authorList>
    </citation>
    <scope>NUCLEOTIDE SEQUENCE [LARGE SCALE GENOMIC DNA]</scope>
    <source>
        <strain evidence="3">CCM 8749</strain>
    </source>
</reference>
<proteinExistence type="predicted"/>
<keyword evidence="3" id="KW-1185">Reference proteome</keyword>
<accession>A0ABW1IMP2</accession>
<comment type="caution">
    <text evidence="2">The sequence shown here is derived from an EMBL/GenBank/DDBJ whole genome shotgun (WGS) entry which is preliminary data.</text>
</comment>
<gene>
    <name evidence="2" type="ORF">ACFPXP_07635</name>
</gene>
<dbReference type="EMBL" id="JBHSQV010000036">
    <property type="protein sequence ID" value="MFC5986305.1"/>
    <property type="molecule type" value="Genomic_DNA"/>
</dbReference>
<evidence type="ECO:0000313" key="3">
    <source>
        <dbReference type="Proteomes" id="UP001596250"/>
    </source>
</evidence>
<feature type="region of interest" description="Disordered" evidence="1">
    <location>
        <begin position="1"/>
        <end position="20"/>
    </location>
</feature>
<evidence type="ECO:0000256" key="1">
    <source>
        <dbReference type="SAM" id="MobiDB-lite"/>
    </source>
</evidence>
<name>A0ABW1IMP2_9BACL</name>
<feature type="region of interest" description="Disordered" evidence="1">
    <location>
        <begin position="84"/>
        <end position="107"/>
    </location>
</feature>
<organism evidence="2 3">
    <name type="scientific">Marinicrinis lubricantis</name>
    <dbReference type="NCBI Taxonomy" id="2086470"/>
    <lineage>
        <taxon>Bacteria</taxon>
        <taxon>Bacillati</taxon>
        <taxon>Bacillota</taxon>
        <taxon>Bacilli</taxon>
        <taxon>Bacillales</taxon>
        <taxon>Paenibacillaceae</taxon>
    </lineage>
</organism>
<feature type="compositionally biased region" description="Basic and acidic residues" evidence="1">
    <location>
        <begin position="84"/>
        <end position="93"/>
    </location>
</feature>
<dbReference type="Proteomes" id="UP001596250">
    <property type="component" value="Unassembled WGS sequence"/>
</dbReference>
<sequence length="107" mass="11708">MGEEKPDEELMGKRKSSPRLSTASLDAANYSMDRLERNIHAGIIFLKEACAKRLDCVSFVTFANYGTIDYTFIEKGAGEIGIESDIRKSEGQKPESGAGHVNQAHDG</sequence>